<dbReference type="Proteomes" id="UP000283530">
    <property type="component" value="Unassembled WGS sequence"/>
</dbReference>
<dbReference type="Gene3D" id="6.20.50.80">
    <property type="match status" value="1"/>
</dbReference>
<dbReference type="PANTHER" id="PTHR19376:SF36">
    <property type="entry name" value="DNA-DIRECTED RNA POLYMERASE IV SUBUNIT 1"/>
    <property type="match status" value="1"/>
</dbReference>
<dbReference type="EC" id="2.7.7.6" evidence="7"/>
<dbReference type="InterPro" id="IPR007066">
    <property type="entry name" value="RNA_pol_Rpb1_3"/>
</dbReference>
<evidence type="ECO:0000256" key="1">
    <source>
        <dbReference type="ARBA" id="ARBA00022478"/>
    </source>
</evidence>
<dbReference type="EMBL" id="QPKB01000007">
    <property type="protein sequence ID" value="RWR89339.1"/>
    <property type="molecule type" value="Genomic_DNA"/>
</dbReference>
<evidence type="ECO:0000313" key="10">
    <source>
        <dbReference type="Proteomes" id="UP000283530"/>
    </source>
</evidence>
<keyword evidence="1 7" id="KW-0240">DNA-directed RNA polymerase</keyword>
<comment type="caution">
    <text evidence="9">The sequence shown here is derived from an EMBL/GenBank/DDBJ whole genome shotgun (WGS) entry which is preliminary data.</text>
</comment>
<gene>
    <name evidence="9" type="ORF">CKAN_01839300</name>
</gene>
<name>A0A443PEZ4_9MAGN</name>
<protein>
    <recommendedName>
        <fullName evidence="7">DNA-directed RNA polymerase subunit</fullName>
        <ecNumber evidence="7">2.7.7.6</ecNumber>
    </recommendedName>
</protein>
<reference evidence="9 10" key="1">
    <citation type="journal article" date="2019" name="Nat. Plants">
        <title>Stout camphor tree genome fills gaps in understanding of flowering plant genome evolution.</title>
        <authorList>
            <person name="Chaw S.M."/>
            <person name="Liu Y.C."/>
            <person name="Wu Y.W."/>
            <person name="Wang H.Y."/>
            <person name="Lin C.I."/>
            <person name="Wu C.S."/>
            <person name="Ke H.M."/>
            <person name="Chang L.Y."/>
            <person name="Hsu C.Y."/>
            <person name="Yang H.T."/>
            <person name="Sudianto E."/>
            <person name="Hsu M.H."/>
            <person name="Wu K.P."/>
            <person name="Wang L.N."/>
            <person name="Leebens-Mack J.H."/>
            <person name="Tsai I.J."/>
        </authorList>
    </citation>
    <scope>NUCLEOTIDE SEQUENCE [LARGE SCALE GENOMIC DNA]</scope>
    <source>
        <strain evidence="10">cv. Chaw 1501</strain>
        <tissue evidence="9">Young leaves</tissue>
    </source>
</reference>
<dbReference type="InterPro" id="IPR006592">
    <property type="entry name" value="RNA_pol_N"/>
</dbReference>
<evidence type="ECO:0000256" key="4">
    <source>
        <dbReference type="ARBA" id="ARBA00022833"/>
    </source>
</evidence>
<dbReference type="GO" id="GO:0000428">
    <property type="term" value="C:DNA-directed RNA polymerase complex"/>
    <property type="evidence" value="ECO:0007669"/>
    <property type="project" value="UniProtKB-KW"/>
</dbReference>
<dbReference type="FunFam" id="1.10.274.100:FF:000010">
    <property type="entry name" value="DNA-directed RNA polymerase subunit"/>
    <property type="match status" value="1"/>
</dbReference>
<evidence type="ECO:0000256" key="2">
    <source>
        <dbReference type="ARBA" id="ARBA00022679"/>
    </source>
</evidence>
<comment type="catalytic activity">
    <reaction evidence="6 7">
        <text>RNA(n) + a ribonucleoside 5'-triphosphate = RNA(n+1) + diphosphate</text>
        <dbReference type="Rhea" id="RHEA:21248"/>
        <dbReference type="Rhea" id="RHEA-COMP:14527"/>
        <dbReference type="Rhea" id="RHEA-COMP:17342"/>
        <dbReference type="ChEBI" id="CHEBI:33019"/>
        <dbReference type="ChEBI" id="CHEBI:61557"/>
        <dbReference type="ChEBI" id="CHEBI:140395"/>
        <dbReference type="EC" id="2.7.7.6"/>
    </reaction>
</comment>
<dbReference type="Gene3D" id="1.10.132.30">
    <property type="match status" value="1"/>
</dbReference>
<dbReference type="InterPro" id="IPR044893">
    <property type="entry name" value="RNA_pol_Rpb1_clamp_domain"/>
</dbReference>
<evidence type="ECO:0000256" key="3">
    <source>
        <dbReference type="ARBA" id="ARBA00022695"/>
    </source>
</evidence>
<dbReference type="SUPFAM" id="SSF64484">
    <property type="entry name" value="beta and beta-prime subunits of DNA dependent RNA-polymerase"/>
    <property type="match status" value="1"/>
</dbReference>
<dbReference type="STRING" id="337451.A0A443PEZ4"/>
<keyword evidence="3 7" id="KW-0548">Nucleotidyltransferase</keyword>
<keyword evidence="5 7" id="KW-0804">Transcription</keyword>
<evidence type="ECO:0000256" key="7">
    <source>
        <dbReference type="RuleBase" id="RU004279"/>
    </source>
</evidence>
<dbReference type="Pfam" id="PF04983">
    <property type="entry name" value="RNA_pol_Rpb1_3"/>
    <property type="match status" value="1"/>
</dbReference>
<dbReference type="PANTHER" id="PTHR19376">
    <property type="entry name" value="DNA-DIRECTED RNA POLYMERASE"/>
    <property type="match status" value="1"/>
</dbReference>
<dbReference type="GO" id="GO:0003677">
    <property type="term" value="F:DNA binding"/>
    <property type="evidence" value="ECO:0007669"/>
    <property type="project" value="InterPro"/>
</dbReference>
<dbReference type="Gene3D" id="3.30.1490.180">
    <property type="entry name" value="RNA polymerase ii"/>
    <property type="match status" value="1"/>
</dbReference>
<dbReference type="InterPro" id="IPR042102">
    <property type="entry name" value="RNA_pol_Rpb1_3_sf"/>
</dbReference>
<dbReference type="Gene3D" id="2.40.40.20">
    <property type="match status" value="1"/>
</dbReference>
<keyword evidence="10" id="KW-1185">Reference proteome</keyword>
<dbReference type="Pfam" id="PF00623">
    <property type="entry name" value="RNA_pol_Rpb1_2"/>
    <property type="match status" value="1"/>
</dbReference>
<dbReference type="Gene3D" id="4.10.860.120">
    <property type="entry name" value="RNA polymerase II, clamp domain"/>
    <property type="match status" value="1"/>
</dbReference>
<comment type="similarity">
    <text evidence="7">Belongs to the RNA polymerase beta' chain family.</text>
</comment>
<proteinExistence type="inferred from homology"/>
<dbReference type="GO" id="GO:0006351">
    <property type="term" value="P:DNA-templated transcription"/>
    <property type="evidence" value="ECO:0007669"/>
    <property type="project" value="InterPro"/>
</dbReference>
<dbReference type="CDD" id="cd10506">
    <property type="entry name" value="RNAP_IV_RPD1_N"/>
    <property type="match status" value="1"/>
</dbReference>
<dbReference type="InterPro" id="IPR000722">
    <property type="entry name" value="RNA_pol_asu"/>
</dbReference>
<dbReference type="InterPro" id="IPR040403">
    <property type="entry name" value="NRPD1_N"/>
</dbReference>
<evidence type="ECO:0000256" key="6">
    <source>
        <dbReference type="ARBA" id="ARBA00048552"/>
    </source>
</evidence>
<dbReference type="OrthoDB" id="409625at2759"/>
<keyword evidence="2 7" id="KW-0808">Transferase</keyword>
<evidence type="ECO:0000259" key="8">
    <source>
        <dbReference type="SMART" id="SM00663"/>
    </source>
</evidence>
<dbReference type="InterPro" id="IPR007080">
    <property type="entry name" value="RNA_pol_Rpb1_1"/>
</dbReference>
<dbReference type="InterPro" id="IPR007083">
    <property type="entry name" value="RNA_pol_Rpb1_4"/>
</dbReference>
<dbReference type="GO" id="GO:0003899">
    <property type="term" value="F:DNA-directed RNA polymerase activity"/>
    <property type="evidence" value="ECO:0007669"/>
    <property type="project" value="UniProtKB-EC"/>
</dbReference>
<sequence length="1480" mass="167262">MDEDTFIESLVPSALLRGIKFDILTDAEIEKNSAKVIETMDDVTGPDLGMPNHAWKCSTCEGHDTKNCDGHFGTIKLPATIFHPYFIPEILQILNKVCPGCKSVRHDRETKGSGTLMEKWTSAYHLPMSCKYCFPNSSEWYPAMKFKSSKDLSGKKITVEVNENLPKKFESNNPHKILPEDYWDFIPKDPREEKWHVIPRKITLRPYQVFSLLKELDPKFIEKFVSRRNSLFLSSIPVTPNCNRVMETMHVFADGPRLTFQDERTRAYRRLVDFGKQVKEYGPFTPLDADIPYRTSNRVLDCLNVSKLSTEGSSSTASVSCKSGLKWIKEVLLGKRTDYAFRMTVVGDPKIGLGEIGIPLDISENLQISEYVNSRNLDTLNAWCNLRLLQDGQYYGKSKGHLFSMHHTDKLQIGNTLYRPLVDGDLVLINRPPSVHQHSLIAFTVKTLPVKSVISLNPLCCAPLLGDFDGDCLHGYVPQSINSRVELQELVSLNRQLLNGQNGRNLLPLSQDSLTAAYLMTNSDVFLNRFQMQQLEMFCPRELQCPAILKAPLLKSPLWTGKQLFSMLLPESFDFFPASDTVLIRKGNILYSSGESIWLRNSGDNVFSSLIKHCPSKAIDFLFSAQELLCEWISMRGLTVSLSDIYLSSGLHSRMKMINEVNSGLQEAEDTCYIKQLMACNNVENLLRYGNQDQLHVKVPKASHTFDRNSDAVVLSQVAISTFKEFSYDLQNVIQRYASKDNSMLAMINAGSKGNSMKLLQQSACLGLQHSTDLLPFQMPDKLSCAHWNQQKISNLHRTTHDNDCAERHVSYAVVWNSFLDGLNPLECFFHALSSRGNFFSENADLPGTLTRKLMFYMRDLHVAYDGTVRSAYGNQVVQFSYGIAEDICDLDDKSHEFLGERTLESDGPGGQPVGGWSACAISEAAYGALDQPISMTEKSPLLNLKKVFDCGRKENSEDQSVSLFLSEKLRRWTYGFEYAAIEVKNHLERVLLSDVVTTVMIICSFTEPDVSGTEFSPWVSHFHLCKERMKMRKLTVQSIMDELSRKYNCAKEKMNLPNLRILSRICSSGDEQDEHSEPLCITVTPEDSEESVFLLETVRDLLIPALLGTVIKGFPAIRKVDILWDDHPKAFKFHNCCSRKLFLKVFMSENCQRGKFWSAVQDACIPIMDLIDWEHSRPDNLYDVFRAFGIDAAWKHFLGDLKSATSDVGRTMHQEHLLILADCLSVTGEFHGLNAKGLKYQRDQTSISTPFSQACFSNPGNCFIKAAKERVADDLCGTLDAVAWGKEAPVGTGGSFDILYSGKGQKLGGPVGIYETLQSHTISQDDLELKQPHSHDELSKNWRARSVCECDDTKSGHVNARCVLKSAPRRLDSWLVDMCVSLRDILHKYPMNDYLNEEDKSLLMKALIFHPQRNAKIGTGPQEIKIGYSPSHPESRCFMLVRNDGTLVDFSYRKCVMGAVKQYSPELVPIFKKRLFKRS</sequence>
<accession>A0A443PEZ4</accession>
<dbReference type="InterPro" id="IPR038120">
    <property type="entry name" value="Rpb1_funnel_sf"/>
</dbReference>
<dbReference type="Pfam" id="PF04997">
    <property type="entry name" value="RNA_pol_Rpb1_1"/>
    <property type="match status" value="1"/>
</dbReference>
<dbReference type="Pfam" id="PF05000">
    <property type="entry name" value="RNA_pol_Rpb1_4"/>
    <property type="match status" value="1"/>
</dbReference>
<dbReference type="Gene3D" id="3.10.450.40">
    <property type="match status" value="1"/>
</dbReference>
<evidence type="ECO:0000313" key="9">
    <source>
        <dbReference type="EMBL" id="RWR89339.1"/>
    </source>
</evidence>
<evidence type="ECO:0000256" key="5">
    <source>
        <dbReference type="ARBA" id="ARBA00023163"/>
    </source>
</evidence>
<comment type="function">
    <text evidence="7">DNA-dependent RNA polymerase catalyzes the transcription of DNA into RNA using the four ribonucleoside triphosphates as substrates.</text>
</comment>
<dbReference type="Gene3D" id="1.10.274.100">
    <property type="entry name" value="RNA polymerase Rpb1, domain 3"/>
    <property type="match status" value="1"/>
</dbReference>
<dbReference type="InterPro" id="IPR045867">
    <property type="entry name" value="DNA-dir_RpoC_beta_prime"/>
</dbReference>
<organism evidence="9 10">
    <name type="scientific">Cinnamomum micranthum f. kanehirae</name>
    <dbReference type="NCBI Taxonomy" id="337451"/>
    <lineage>
        <taxon>Eukaryota</taxon>
        <taxon>Viridiplantae</taxon>
        <taxon>Streptophyta</taxon>
        <taxon>Embryophyta</taxon>
        <taxon>Tracheophyta</taxon>
        <taxon>Spermatophyta</taxon>
        <taxon>Magnoliopsida</taxon>
        <taxon>Magnoliidae</taxon>
        <taxon>Laurales</taxon>
        <taxon>Lauraceae</taxon>
        <taxon>Cinnamomum</taxon>
    </lineage>
</organism>
<dbReference type="SMART" id="SM00663">
    <property type="entry name" value="RPOLA_N"/>
    <property type="match status" value="1"/>
</dbReference>
<keyword evidence="4" id="KW-0862">Zinc</keyword>
<dbReference type="Pfam" id="PF11523">
    <property type="entry name" value="DUF3223"/>
    <property type="match status" value="1"/>
</dbReference>
<feature type="domain" description="RNA polymerase N-terminal" evidence="8">
    <location>
        <begin position="229"/>
        <end position="521"/>
    </location>
</feature>